<protein>
    <submittedName>
        <fullName evidence="7">Putative FAD oxidase</fullName>
    </submittedName>
</protein>
<comment type="cofactor">
    <cofactor evidence="1">
        <name>FAD</name>
        <dbReference type="ChEBI" id="CHEBI:57692"/>
    </cofactor>
</comment>
<dbReference type="SUPFAM" id="SSF56176">
    <property type="entry name" value="FAD-binding/transporter-associated domain-like"/>
    <property type="match status" value="1"/>
</dbReference>
<dbReference type="InterPro" id="IPR036318">
    <property type="entry name" value="FAD-bd_PCMH-like_sf"/>
</dbReference>
<dbReference type="Pfam" id="PF08031">
    <property type="entry name" value="BBE"/>
    <property type="match status" value="1"/>
</dbReference>
<dbReference type="InterPro" id="IPR016167">
    <property type="entry name" value="FAD-bd_PCMH_sub1"/>
</dbReference>
<dbReference type="InterPro" id="IPR016169">
    <property type="entry name" value="FAD-bd_PCMH_sub2"/>
</dbReference>
<reference evidence="8" key="2">
    <citation type="submission" date="2017-12" db="EMBL/GenBank/DDBJ databases">
        <title>Genome Sequencing Reveals a Rich Biosynthetic Potential.</title>
        <authorList>
            <person name="Bertrand R.L."/>
            <person name="Abdel-Hameed M.E."/>
            <person name="Sorensen J.L."/>
        </authorList>
    </citation>
    <scope>NUCLEOTIDE SEQUENCE</scope>
</reference>
<evidence type="ECO:0000313" key="8">
    <source>
        <dbReference type="EMBL" id="AUW30909.1"/>
    </source>
</evidence>
<dbReference type="GO" id="GO:0016491">
    <property type="term" value="F:oxidoreductase activity"/>
    <property type="evidence" value="ECO:0007669"/>
    <property type="project" value="UniProtKB-KW"/>
</dbReference>
<keyword evidence="3" id="KW-0285">Flavoprotein</keyword>
<accession>A0A1Z1CCV9</accession>
<dbReference type="PANTHER" id="PTHR42973">
    <property type="entry name" value="BINDING OXIDOREDUCTASE, PUTATIVE (AFU_ORTHOLOGUE AFUA_1G17690)-RELATED"/>
    <property type="match status" value="1"/>
</dbReference>
<sequence>MAPISDAQIADLRSILPHICIVIPDSPEYDEATSRWNAMAESKAGAVVFPTAAEETSQLLGFSQANSLDIAVKAGGHGNRGSSPTNGGLCIDLSRIALVSVDPVSKRITTGGGALWSHVYAEAEKYDLAAVGGISPGVGVGGLALHGGYGWLTSAHGLAVDNIVEMQIALADGSLVRASDTINEDLFWAMRGAGSGFGAVTEFVLQGHEQKDWVWSGNLVFGKQNLGTVLRVCKEVLARENHGEAALCWGWNVLPRGTEPVIFAVPWYNGSEREAKEFFAPLLDLKSMVNTTRMVPFSASGAASGSAPGRNLRKCGHGSSVMVPLDPVYFESMFNDFVDFLKMVPDAGKSIVVFEVYNPYPTMQVGQTTTAFSDRGRQINVQVVPTWTKKENDDVCRGWCRNLSTKMADEFKRRKRDKDVDEVTKKSVGIYPNYDGKLSNVCSMNVNSQLKGFGLSPKQIYGVNYERLVELKEKYDPDNLFRKFVNFDAVK</sequence>
<dbReference type="GO" id="GO:0071949">
    <property type="term" value="F:FAD binding"/>
    <property type="evidence" value="ECO:0007669"/>
    <property type="project" value="InterPro"/>
</dbReference>
<dbReference type="InterPro" id="IPR006094">
    <property type="entry name" value="Oxid_FAD_bind_N"/>
</dbReference>
<feature type="domain" description="FAD-binding PCMH-type" evidence="6">
    <location>
        <begin position="40"/>
        <end position="210"/>
    </location>
</feature>
<proteinExistence type="inferred from homology"/>
<evidence type="ECO:0000313" key="7">
    <source>
        <dbReference type="EMBL" id="ANM86653.1"/>
    </source>
</evidence>
<keyword evidence="5" id="KW-0560">Oxidoreductase</keyword>
<dbReference type="InterPro" id="IPR050416">
    <property type="entry name" value="FAD-linked_Oxidoreductase"/>
</dbReference>
<comment type="similarity">
    <text evidence="2">Belongs to the oxygen-dependent FAD-linked oxidoreductase family.</text>
</comment>
<dbReference type="PROSITE" id="PS51387">
    <property type="entry name" value="FAD_PCMH"/>
    <property type="match status" value="1"/>
</dbReference>
<evidence type="ECO:0000256" key="5">
    <source>
        <dbReference type="ARBA" id="ARBA00023002"/>
    </source>
</evidence>
<name>A0A1Z1CCV9_CLAUC</name>
<dbReference type="Gene3D" id="3.30.43.10">
    <property type="entry name" value="Uridine Diphospho-n-acetylenolpyruvylglucosamine Reductase, domain 2"/>
    <property type="match status" value="1"/>
</dbReference>
<organism evidence="7">
    <name type="scientific">Cladonia uncialis subsp. uncialis</name>
    <dbReference type="NCBI Taxonomy" id="180999"/>
    <lineage>
        <taxon>Eukaryota</taxon>
        <taxon>Fungi</taxon>
        <taxon>Dikarya</taxon>
        <taxon>Ascomycota</taxon>
        <taxon>Pezizomycotina</taxon>
        <taxon>Lecanoromycetes</taxon>
        <taxon>OSLEUM clade</taxon>
        <taxon>Lecanoromycetidae</taxon>
        <taxon>Lecanorales</taxon>
        <taxon>Lecanorineae</taxon>
        <taxon>Cladoniaceae</taxon>
        <taxon>Cladonia</taxon>
    </lineage>
</organism>
<dbReference type="Gene3D" id="3.30.465.10">
    <property type="match status" value="1"/>
</dbReference>
<dbReference type="Gene3D" id="3.40.462.20">
    <property type="match status" value="1"/>
</dbReference>
<evidence type="ECO:0000259" key="6">
    <source>
        <dbReference type="PROSITE" id="PS51387"/>
    </source>
</evidence>
<dbReference type="EMBL" id="KX264288">
    <property type="protein sequence ID" value="ANM86653.1"/>
    <property type="molecule type" value="Genomic_DNA"/>
</dbReference>
<dbReference type="InterPro" id="IPR012951">
    <property type="entry name" value="BBE"/>
</dbReference>
<evidence type="ECO:0000256" key="1">
    <source>
        <dbReference type="ARBA" id="ARBA00001974"/>
    </source>
</evidence>
<reference evidence="7" key="1">
    <citation type="submission" date="2016-05" db="EMBL/GenBank/DDBJ databases">
        <title>Lichen genome sequencing reveals its rich biosynthetic potential.</title>
        <authorList>
            <person name="Bertrand R.L."/>
            <person name="Abdel-Hameed M."/>
            <person name="Sorensen J.L."/>
        </authorList>
    </citation>
    <scope>NUCLEOTIDE SEQUENCE</scope>
</reference>
<evidence type="ECO:0000256" key="4">
    <source>
        <dbReference type="ARBA" id="ARBA00022827"/>
    </source>
</evidence>
<evidence type="ECO:0000256" key="2">
    <source>
        <dbReference type="ARBA" id="ARBA00005466"/>
    </source>
</evidence>
<dbReference type="Pfam" id="PF01565">
    <property type="entry name" value="FAD_binding_4"/>
    <property type="match status" value="1"/>
</dbReference>
<dbReference type="PANTHER" id="PTHR42973:SF39">
    <property type="entry name" value="FAD-BINDING PCMH-TYPE DOMAIN-CONTAINING PROTEIN"/>
    <property type="match status" value="1"/>
</dbReference>
<dbReference type="InterPro" id="IPR016166">
    <property type="entry name" value="FAD-bd_PCMH"/>
</dbReference>
<keyword evidence="4" id="KW-0274">FAD</keyword>
<dbReference type="AlphaFoldDB" id="A0A1Z1CCV9"/>
<dbReference type="EMBL" id="MG777482">
    <property type="protein sequence ID" value="AUW30909.1"/>
    <property type="molecule type" value="Genomic_DNA"/>
</dbReference>
<evidence type="ECO:0000256" key="3">
    <source>
        <dbReference type="ARBA" id="ARBA00022630"/>
    </source>
</evidence>